<dbReference type="PROSITE" id="PS51258">
    <property type="entry name" value="MHD1"/>
    <property type="match status" value="1"/>
</dbReference>
<evidence type="ECO:0000256" key="2">
    <source>
        <dbReference type="ARBA" id="ARBA00022980"/>
    </source>
</evidence>
<dbReference type="HAMAP" id="MF_00373">
    <property type="entry name" value="Ribosomal_bL28"/>
    <property type="match status" value="1"/>
</dbReference>
<reference evidence="10 11" key="1">
    <citation type="submission" date="2022-03" db="EMBL/GenBank/DDBJ databases">
        <authorList>
            <person name="Nunn A."/>
            <person name="Chopra R."/>
            <person name="Nunn A."/>
            <person name="Contreras Garrido A."/>
        </authorList>
    </citation>
    <scope>NUCLEOTIDE SEQUENCE [LARGE SCALE GENOMIC DNA]</scope>
</reference>
<accession>A0AAU9RDZ5</accession>
<name>A0AAU9RDZ5_THLAR</name>
<evidence type="ECO:0000256" key="6">
    <source>
        <dbReference type="ARBA" id="ARBA00082772"/>
    </source>
</evidence>
<dbReference type="InterPro" id="IPR008528">
    <property type="entry name" value="unc-13_homologue"/>
</dbReference>
<dbReference type="GO" id="GO:1990904">
    <property type="term" value="C:ribonucleoprotein complex"/>
    <property type="evidence" value="ECO:0007669"/>
    <property type="project" value="UniProtKB-KW"/>
</dbReference>
<evidence type="ECO:0000256" key="3">
    <source>
        <dbReference type="ARBA" id="ARBA00023274"/>
    </source>
</evidence>
<dbReference type="InterPro" id="IPR014770">
    <property type="entry name" value="Munc13_1"/>
</dbReference>
<protein>
    <recommendedName>
        <fullName evidence="4">Large ribosomal subunit protein bL28c</fullName>
    </recommendedName>
    <alternativeName>
        <fullName evidence="5">50S ribosomal protein L28, chloroplastic</fullName>
    </alternativeName>
    <alternativeName>
        <fullName evidence="6">CL28</fullName>
    </alternativeName>
</protein>
<comment type="similarity">
    <text evidence="1">Belongs to the bacterial ribosomal protein bL28 family.</text>
</comment>
<dbReference type="PANTHER" id="PTHR31280">
    <property type="entry name" value="PROTEIN UNC-13 HOMOLOG"/>
    <property type="match status" value="1"/>
</dbReference>
<dbReference type="NCBIfam" id="TIGR00009">
    <property type="entry name" value="L28"/>
    <property type="match status" value="1"/>
</dbReference>
<evidence type="ECO:0000256" key="5">
    <source>
        <dbReference type="ARBA" id="ARBA00035447"/>
    </source>
</evidence>
<dbReference type="FunFam" id="2.30.170.40:FF:000005">
    <property type="entry name" value="50S ribosomal L28, chloroplastic"/>
    <property type="match status" value="1"/>
</dbReference>
<evidence type="ECO:0000256" key="7">
    <source>
        <dbReference type="SAM" id="MobiDB-lite"/>
    </source>
</evidence>
<dbReference type="Proteomes" id="UP000836841">
    <property type="component" value="Chromosome 1"/>
</dbReference>
<dbReference type="InterPro" id="IPR034704">
    <property type="entry name" value="Ribosomal_bL28/bL31-like_sf"/>
</dbReference>
<feature type="non-terminal residue" evidence="10">
    <location>
        <position position="1"/>
    </location>
</feature>
<dbReference type="InterPro" id="IPR001383">
    <property type="entry name" value="Ribosomal_bL28_bact-type"/>
</dbReference>
<keyword evidence="11" id="KW-1185">Reference proteome</keyword>
<dbReference type="InterPro" id="IPR037147">
    <property type="entry name" value="Ribosomal_bL28_sf"/>
</dbReference>
<gene>
    <name evidence="10" type="ORF">TAV2_LOCUS1595</name>
</gene>
<evidence type="ECO:0000313" key="10">
    <source>
        <dbReference type="EMBL" id="CAH2038940.1"/>
    </source>
</evidence>
<dbReference type="GO" id="GO:0005840">
    <property type="term" value="C:ribosome"/>
    <property type="evidence" value="ECO:0007669"/>
    <property type="project" value="UniProtKB-KW"/>
</dbReference>
<dbReference type="InterPro" id="IPR014772">
    <property type="entry name" value="Munc13_dom-2"/>
</dbReference>
<feature type="domain" description="MHD2" evidence="9">
    <location>
        <begin position="1015"/>
        <end position="1126"/>
    </location>
</feature>
<dbReference type="Pfam" id="PF00830">
    <property type="entry name" value="Ribosomal_L28"/>
    <property type="match status" value="1"/>
</dbReference>
<feature type="compositionally biased region" description="Gly residues" evidence="7">
    <location>
        <begin position="225"/>
        <end position="237"/>
    </location>
</feature>
<evidence type="ECO:0000256" key="4">
    <source>
        <dbReference type="ARBA" id="ARBA00035265"/>
    </source>
</evidence>
<dbReference type="GO" id="GO:0003735">
    <property type="term" value="F:structural constituent of ribosome"/>
    <property type="evidence" value="ECO:0007669"/>
    <property type="project" value="InterPro"/>
</dbReference>
<dbReference type="GO" id="GO:0006412">
    <property type="term" value="P:translation"/>
    <property type="evidence" value="ECO:0007669"/>
    <property type="project" value="InterPro"/>
</dbReference>
<proteinExistence type="inferred from homology"/>
<feature type="domain" description="MHD1" evidence="8">
    <location>
        <begin position="731"/>
        <end position="873"/>
    </location>
</feature>
<dbReference type="Pfam" id="PF25761">
    <property type="entry name" value="TPR_PATROL1"/>
    <property type="match status" value="1"/>
</dbReference>
<dbReference type="SUPFAM" id="SSF143800">
    <property type="entry name" value="L28p-like"/>
    <property type="match status" value="1"/>
</dbReference>
<feature type="region of interest" description="Disordered" evidence="7">
    <location>
        <begin position="900"/>
        <end position="923"/>
    </location>
</feature>
<dbReference type="PANTHER" id="PTHR31280:SF20">
    <property type="entry name" value="F19P19.6 PROTEIN"/>
    <property type="match status" value="1"/>
</dbReference>
<dbReference type="PROSITE" id="PS51259">
    <property type="entry name" value="MHD2"/>
    <property type="match status" value="1"/>
</dbReference>
<feature type="region of interest" description="Disordered" evidence="7">
    <location>
        <begin position="222"/>
        <end position="249"/>
    </location>
</feature>
<dbReference type="InterPro" id="IPR026569">
    <property type="entry name" value="Ribosomal_bL28"/>
</dbReference>
<keyword evidence="3" id="KW-0687">Ribonucleoprotein</keyword>
<evidence type="ECO:0000259" key="8">
    <source>
        <dbReference type="PROSITE" id="PS51258"/>
    </source>
</evidence>
<evidence type="ECO:0000256" key="1">
    <source>
        <dbReference type="ARBA" id="ARBA00008760"/>
    </source>
</evidence>
<dbReference type="Gene3D" id="2.30.170.40">
    <property type="entry name" value="Ribosomal protein L28/L24"/>
    <property type="match status" value="1"/>
</dbReference>
<keyword evidence="2" id="KW-0689">Ribosomal protein</keyword>
<organism evidence="10 11">
    <name type="scientific">Thlaspi arvense</name>
    <name type="common">Field penny-cress</name>
    <dbReference type="NCBI Taxonomy" id="13288"/>
    <lineage>
        <taxon>Eukaryota</taxon>
        <taxon>Viridiplantae</taxon>
        <taxon>Streptophyta</taxon>
        <taxon>Embryophyta</taxon>
        <taxon>Tracheophyta</taxon>
        <taxon>Spermatophyta</taxon>
        <taxon>Magnoliopsida</taxon>
        <taxon>eudicotyledons</taxon>
        <taxon>Gunneridae</taxon>
        <taxon>Pentapetalae</taxon>
        <taxon>rosids</taxon>
        <taxon>malvids</taxon>
        <taxon>Brassicales</taxon>
        <taxon>Brassicaceae</taxon>
        <taxon>Thlaspideae</taxon>
        <taxon>Thlaspi</taxon>
    </lineage>
</organism>
<evidence type="ECO:0000259" key="9">
    <source>
        <dbReference type="PROSITE" id="PS51259"/>
    </source>
</evidence>
<evidence type="ECO:0000313" key="11">
    <source>
        <dbReference type="Proteomes" id="UP000836841"/>
    </source>
</evidence>
<sequence length="1339" mass="149252">RDPFSLPIIRRALPVDRTWKLEATPSEGQHLSNINLQCSVGKVLQNNFLHPYLSFLCSKLADKDTNDPNFILFFSGQINNRKVVGVFMCIWKIIQMEFKKKEKIVLGLEEGLLGIGVLLIQIFLSLLNFSSHFTKPEHPLVFLFPSCLPSAMARHSRRESSSDSVVCPDTDLLWPFGKLDGLDRDEIRETAYEIFFAACRSSPGFGGRTALTFYSKHNGGDHQGDGVGGGGGGGSGSSNGSAFGSLGRKEVVTTPTSRVKRALGLKMLKRSPSRRMSTVGTAAGAVSAPTSPGNGSTGGGSLGHISPGAVFLTVPPSRPRRPLTSAEIMRQQMRVTEQSDTRLRKTLTRTLVGQTGRRAETIILPLELLRHVKMSEFGDVHEYQIWQRRQLKVLEAGLLLHPSIPLDKTNNFAMRLREIIRQSETKPIDTGKTSETMPTLCNVVVSLSCRNASNQTTDVCHWADGYPLNMHLYVALLQSIFDIRDETLVLDEIDELLELMKKTWSMLGITRPMHNLCFTWVLFHQYIVTSQMEPDLLGASHAMLAEVSNDAKKSDREALYVKLLTSTLASMQGWTEKRLLSYHDYFQIGNVGLIESLLPLALSSSKILGEDVTISQGNSQERGDVKLVDSSGDRVDYYIRASIKDAFSKIIESAKSKISATEEGEEAAKMLLQLAKETEELALHERECFSPILKRWHSVAAGVASVSLHQCYGSILMQYLAGRSTITKETVEVLLMSGKLEKVLVQMVAEESEECEDGGKALVREMVPYEVEAIILRLLRQWMEEKLKTVQECLSRAKEAETWNPKSKSQPYAQSAGELMKLANDAIDEFFEIPMGITEDLVQDLAEGLEQLFQEYTTFVASCGSKQSYIPTLPPLTRCNRDSKFVKLWKKATPCTASGEGLNSLGASPGIPDGHHPRPSTSRGTQRLYIRLNTLHFLSSQLHSINKALSLNPKVLPATRKRHRERTSSSSYFEFTQGGIESACQHVSEVAAYRLIFLDSYSVLYESLYIGDVANARIKPALRILKQNLTLMTAILADRAQALAMREVMKASFEVFLTVLLAGGYSRVFYRTDHDLIEEDFESLKKVYCTCGEGLIPEEVVDLEAETVEGVIQLMNQPTEQLMEDFSIVTCESSGMGLVGTGQKLPMPPTTGRWNRSDPNTILRVLCYRNDRVANQFLKKSFQLDFLRYIENRLFQRKMATMATQGPWLRIASVTRPKSVATSTELGFLTSQLSGVRISHGCSDVINRIALPSAPSLQPIVARRICPFTGKKANRANKVSFSNHKTKKLQFVNLQYKKVWWEAGKRFVKLRLSTKALKTIEKNGLDAVAKKAGIDLRKK</sequence>
<dbReference type="EMBL" id="OU466857">
    <property type="protein sequence ID" value="CAH2038940.1"/>
    <property type="molecule type" value="Genomic_DNA"/>
</dbReference>
<dbReference type="InterPro" id="IPR057984">
    <property type="entry name" value="PATROL1_C"/>
</dbReference>